<sequence length="60" mass="6583">MEIRDYPSPVWTAAEEGLCSRCTAKCKRYGAGGNPLCRDCFAEVAAQWAPSVRQLGYNAN</sequence>
<evidence type="ECO:0008006" key="3">
    <source>
        <dbReference type="Google" id="ProtNLM"/>
    </source>
</evidence>
<accession>A0ABU2TUD2</accession>
<protein>
    <recommendedName>
        <fullName evidence="3">PRL2-8</fullName>
    </recommendedName>
</protein>
<dbReference type="RefSeq" id="WP_311695833.1">
    <property type="nucleotide sequence ID" value="NZ_JAVREY010000016.1"/>
</dbReference>
<name>A0ABU2TUD2_9ACTN</name>
<dbReference type="EMBL" id="JAVREY010000016">
    <property type="protein sequence ID" value="MDT0464567.1"/>
    <property type="molecule type" value="Genomic_DNA"/>
</dbReference>
<evidence type="ECO:0000313" key="2">
    <source>
        <dbReference type="Proteomes" id="UP001183809"/>
    </source>
</evidence>
<reference evidence="2" key="1">
    <citation type="submission" date="2023-07" db="EMBL/GenBank/DDBJ databases">
        <title>30 novel species of actinomycetes from the DSMZ collection.</title>
        <authorList>
            <person name="Nouioui I."/>
        </authorList>
    </citation>
    <scope>NUCLEOTIDE SEQUENCE [LARGE SCALE GENOMIC DNA]</scope>
    <source>
        <strain evidence="2">DSM 41699</strain>
    </source>
</reference>
<proteinExistence type="predicted"/>
<dbReference type="Proteomes" id="UP001183809">
    <property type="component" value="Unassembled WGS sequence"/>
</dbReference>
<keyword evidence="2" id="KW-1185">Reference proteome</keyword>
<evidence type="ECO:0000313" key="1">
    <source>
        <dbReference type="EMBL" id="MDT0464567.1"/>
    </source>
</evidence>
<gene>
    <name evidence="1" type="ORF">RM764_16315</name>
</gene>
<organism evidence="1 2">
    <name type="scientific">Streptomyces gibsoniae</name>
    <dbReference type="NCBI Taxonomy" id="3075529"/>
    <lineage>
        <taxon>Bacteria</taxon>
        <taxon>Bacillati</taxon>
        <taxon>Actinomycetota</taxon>
        <taxon>Actinomycetes</taxon>
        <taxon>Kitasatosporales</taxon>
        <taxon>Streptomycetaceae</taxon>
        <taxon>Streptomyces</taxon>
    </lineage>
</organism>
<comment type="caution">
    <text evidence="1">The sequence shown here is derived from an EMBL/GenBank/DDBJ whole genome shotgun (WGS) entry which is preliminary data.</text>
</comment>